<dbReference type="SUPFAM" id="SSF52540">
    <property type="entry name" value="P-loop containing nucleoside triphosphate hydrolases"/>
    <property type="match status" value="1"/>
</dbReference>
<keyword evidence="1" id="KW-0175">Coiled coil</keyword>
<evidence type="ECO:0000313" key="4">
    <source>
        <dbReference type="Ensembl" id="ENSLBEP00000036164.1"/>
    </source>
</evidence>
<proteinExistence type="predicted"/>
<dbReference type="PANTHER" id="PTHR47308:SF1">
    <property type="entry name" value="NUCLEAR GTPASE SLIP-GC"/>
    <property type="match status" value="1"/>
</dbReference>
<dbReference type="GeneTree" id="ENSGT00390000007091"/>
<protein>
    <submittedName>
        <fullName evidence="4">Nuclear GTPase SLIP-GC-like</fullName>
    </submittedName>
</protein>
<sequence>MASLPKKPRRDKELTGEDVLPEVEKIMASVESRLPQTELKDFLEKKIGGLKKEKRELVGVFGKTGAGKSSLINAVIGEKDLLPSGRTKACTTVIIKVEANKQNQNYEAEIEFIKKEEFEEHVQGFKKILLNDAGDEEDNGDDREGADNNNTENNNDDDVESNAVEMLSAVYGEQWEEILDNNNFMDRKHFKEIPEFLNSGKMTLSFRTAEQLSAELVKYTRSKSKEGVAKGIKKWFWPLVKCVTIKVPNNDLLQNVTLVDLPGNGDCNKGRDNMWKGVVQDCSTVWIVTDMERPASEKEAWEILKSAIRYLGNGGQCKHIHFICNKSDHIRRKKGQSLVEALRERNEEVKVEVKEKFGTQKMVKRHFSDECFKVFTVSAIEFQDKQFLEPADTEVPELQKILQKLNDNHSETLNYWYVSGAYGILSLIQGARCGGGATVKTEVSKVLTETMKCGHEQVQKSMQEATDALEECLKHGVENSKSSCDDVLKSFLNPKRKGKGSGFHKTLKCVIDNYGVHKTTAGKHLNLNEDLAAKLMDSIDEEFRKTFPTESNPGPFNGTISSFSLDTGELIQNRKYKDVELQLEFLRTEEEKIKIELQETIRQRKKEMYSSLTTTIKETMQTCYEDAQKCEGKGRLENTRKIIRQHVDADKNTMFEKAKDEMMSKLENLKVCHIIS</sequence>
<dbReference type="InterPro" id="IPR027417">
    <property type="entry name" value="P-loop_NTPase"/>
</dbReference>
<dbReference type="PANTHER" id="PTHR47308">
    <property type="entry name" value="NUCLEAR GTPASE SLIP-GC"/>
    <property type="match status" value="1"/>
</dbReference>
<dbReference type="GO" id="GO:0003924">
    <property type="term" value="F:GTPase activity"/>
    <property type="evidence" value="ECO:0007669"/>
    <property type="project" value="TreeGrafter"/>
</dbReference>
<dbReference type="Gene3D" id="3.40.50.300">
    <property type="entry name" value="P-loop containing nucleotide triphosphate hydrolases"/>
    <property type="match status" value="1"/>
</dbReference>
<dbReference type="Ensembl" id="ENSLBET00000037682.1">
    <property type="protein sequence ID" value="ENSLBEP00000036164.1"/>
    <property type="gene ID" value="ENSLBEG00000027088.1"/>
</dbReference>
<dbReference type="Ensembl" id="ENSLBET00000037697.1">
    <property type="protein sequence ID" value="ENSLBEP00000036179.1"/>
    <property type="gene ID" value="ENSLBEG00000027088.1"/>
</dbReference>
<feature type="region of interest" description="Disordered" evidence="2">
    <location>
        <begin position="132"/>
        <end position="160"/>
    </location>
</feature>
<dbReference type="Proteomes" id="UP000261660">
    <property type="component" value="Unplaced"/>
</dbReference>
<keyword evidence="5" id="KW-1185">Reference proteome</keyword>
<reference evidence="4" key="1">
    <citation type="submission" date="2025-05" db="UniProtKB">
        <authorList>
            <consortium name="Ensembl"/>
        </authorList>
    </citation>
    <scope>IDENTIFICATION</scope>
</reference>
<feature type="domain" description="Dynamin N-terminal" evidence="3">
    <location>
        <begin position="58"/>
        <end position="304"/>
    </location>
</feature>
<dbReference type="Pfam" id="PF00350">
    <property type="entry name" value="Dynamin_N"/>
    <property type="match status" value="1"/>
</dbReference>
<evidence type="ECO:0000259" key="3">
    <source>
        <dbReference type="Pfam" id="PF00350"/>
    </source>
</evidence>
<name>A0A3Q3GXL3_9LABR</name>
<evidence type="ECO:0000256" key="1">
    <source>
        <dbReference type="SAM" id="Coils"/>
    </source>
</evidence>
<evidence type="ECO:0000313" key="5">
    <source>
        <dbReference type="Proteomes" id="UP000261660"/>
    </source>
</evidence>
<accession>A0A3Q3GXL3</accession>
<organism evidence="4 5">
    <name type="scientific">Labrus bergylta</name>
    <name type="common">ballan wrasse</name>
    <dbReference type="NCBI Taxonomy" id="56723"/>
    <lineage>
        <taxon>Eukaryota</taxon>
        <taxon>Metazoa</taxon>
        <taxon>Chordata</taxon>
        <taxon>Craniata</taxon>
        <taxon>Vertebrata</taxon>
        <taxon>Euteleostomi</taxon>
        <taxon>Actinopterygii</taxon>
        <taxon>Neopterygii</taxon>
        <taxon>Teleostei</taxon>
        <taxon>Neoteleostei</taxon>
        <taxon>Acanthomorphata</taxon>
        <taxon>Eupercaria</taxon>
        <taxon>Labriformes</taxon>
        <taxon>Labridae</taxon>
        <taxon>Labrus</taxon>
    </lineage>
</organism>
<dbReference type="AlphaFoldDB" id="A0A3Q3GXL3"/>
<dbReference type="STRING" id="56723.ENSLBEP00000036179"/>
<dbReference type="InterPro" id="IPR045063">
    <property type="entry name" value="Dynamin_N"/>
</dbReference>
<evidence type="ECO:0000256" key="2">
    <source>
        <dbReference type="SAM" id="MobiDB-lite"/>
    </source>
</evidence>
<dbReference type="InterPro" id="IPR053082">
    <property type="entry name" value="Nuclear_GTPase_SLIP-GC"/>
</dbReference>
<feature type="coiled-coil region" evidence="1">
    <location>
        <begin position="576"/>
        <end position="603"/>
    </location>
</feature>